<feature type="compositionally biased region" description="Low complexity" evidence="3">
    <location>
        <begin position="535"/>
        <end position="576"/>
    </location>
</feature>
<dbReference type="GeneID" id="109401679"/>
<protein>
    <recommendedName>
        <fullName evidence="4">HMG box domain-containing protein</fullName>
    </recommendedName>
</protein>
<feature type="compositionally biased region" description="Low complexity" evidence="3">
    <location>
        <begin position="100"/>
        <end position="110"/>
    </location>
</feature>
<feature type="compositionally biased region" description="Polar residues" evidence="3">
    <location>
        <begin position="359"/>
        <end position="368"/>
    </location>
</feature>
<keyword evidence="2" id="KW-0539">Nucleus</keyword>
<dbReference type="Gene3D" id="1.10.30.10">
    <property type="entry name" value="High mobility group box domain"/>
    <property type="match status" value="1"/>
</dbReference>
<feature type="compositionally biased region" description="Low complexity" evidence="3">
    <location>
        <begin position="37"/>
        <end position="55"/>
    </location>
</feature>
<feature type="compositionally biased region" description="Polar residues" evidence="3">
    <location>
        <begin position="12"/>
        <end position="28"/>
    </location>
</feature>
<dbReference type="PROSITE" id="PS50118">
    <property type="entry name" value="HMG_BOX_2"/>
    <property type="match status" value="1"/>
</dbReference>
<feature type="region of interest" description="Disordered" evidence="3">
    <location>
        <begin position="258"/>
        <end position="368"/>
    </location>
</feature>
<feature type="region of interest" description="Disordered" evidence="3">
    <location>
        <begin position="701"/>
        <end position="746"/>
    </location>
</feature>
<feature type="compositionally biased region" description="Polar residues" evidence="3">
    <location>
        <begin position="69"/>
        <end position="99"/>
    </location>
</feature>
<organism evidence="5 6">
    <name type="scientific">Aedes albopictus</name>
    <name type="common">Asian tiger mosquito</name>
    <name type="synonym">Stegomyia albopicta</name>
    <dbReference type="NCBI Taxonomy" id="7160"/>
    <lineage>
        <taxon>Eukaryota</taxon>
        <taxon>Metazoa</taxon>
        <taxon>Ecdysozoa</taxon>
        <taxon>Arthropoda</taxon>
        <taxon>Hexapoda</taxon>
        <taxon>Insecta</taxon>
        <taxon>Pterygota</taxon>
        <taxon>Neoptera</taxon>
        <taxon>Endopterygota</taxon>
        <taxon>Diptera</taxon>
        <taxon>Nematocera</taxon>
        <taxon>Culicoidea</taxon>
        <taxon>Culicidae</taxon>
        <taxon>Culicinae</taxon>
        <taxon>Aedini</taxon>
        <taxon>Aedes</taxon>
        <taxon>Stegomyia</taxon>
    </lineage>
</organism>
<dbReference type="CDD" id="cd22032">
    <property type="entry name" value="HMG-box_SoxF"/>
    <property type="match status" value="1"/>
</dbReference>
<feature type="compositionally biased region" description="Basic residues" evidence="3">
    <location>
        <begin position="263"/>
        <end position="275"/>
    </location>
</feature>
<evidence type="ECO:0000259" key="4">
    <source>
        <dbReference type="PROSITE" id="PS50118"/>
    </source>
</evidence>
<feature type="compositionally biased region" description="Basic and acidic residues" evidence="3">
    <location>
        <begin position="1"/>
        <end position="10"/>
    </location>
</feature>
<proteinExistence type="predicted"/>
<accession>A0ABM1XSJ3</accession>
<dbReference type="InterPro" id="IPR050140">
    <property type="entry name" value="SRY-related_HMG-box_TF-like"/>
</dbReference>
<dbReference type="Proteomes" id="UP000069940">
    <property type="component" value="Unassembled WGS sequence"/>
</dbReference>
<feature type="region of interest" description="Disordered" evidence="3">
    <location>
        <begin position="1"/>
        <end position="110"/>
    </location>
</feature>
<dbReference type="RefSeq" id="XP_019529811.3">
    <property type="nucleotide sequence ID" value="XM_019674266.3"/>
</dbReference>
<feature type="compositionally biased region" description="Polar residues" evidence="3">
    <location>
        <begin position="312"/>
        <end position="322"/>
    </location>
</feature>
<dbReference type="EnsemblMetazoa" id="AALFPA23_002454.R2282">
    <property type="protein sequence ID" value="AALFPA23_002454.P2282"/>
    <property type="gene ID" value="AALFPA23_002454"/>
</dbReference>
<sequence length="832" mass="91117">MESDGERDNGYSHYNSPQHQQSTQQSYHRSYEEYMHHQQQQQQQQSQSSHQSQSQNSAAGSPLPGLPGQHSSTGGSMLAPQSPSMLGTGSNGMMSSPLMQSHSPLLSSNPSLLNSQSPLLSNSPLMSQYAPYQDVIPTILPQDDPGGWGGYALAPGPYQSEFCASNYGVLHQRQQYGGPGKMGPHGALKSAKEARIRRPMNAFMVWAKVERKKLADENPDLHNADLSKMLGKKWRSLTPQDRRPYVEEAERLRVIHMTEHPNYKYRPRRRKHTKARSGAAGTNGAVGSQAGSNNTQSNNVSNSSPSELNFDGDSSQRMSPYSYNPHYYSGANNVLNTPDSSPTQSPEPIPPTVVPASMGVNSRKLSGNSVDISQKMDDVSSALPTPEMSPLELEKESYNGLHASHSYDDLKSKQKLTYDSYNNVKAEQKLPATFPNSYDHDGEIKREYSSTPSYMHSATPEKRFHYEAALPNGIHDRRNYLAPSSGSTTTTAMVNGMYVMCTNRSILDQGHIVTGTYFPPLATSEDHQTLGTTLTTSHVSHLSTNSNTSSSNHNHSNSNNSNSSNNIPISSGNSLNKTSNGLVSSAHLSGSPGSNQLVQQSPQGAGLTAEQINSYYGVNSLPSGLPAYSYAYKDYGITYESPSMGQDEMDTRELDKYLKYPDSNHNFNSYESYHHSGAIYGHAQATSDYYSYHQQNATLLAQQQQQQQQQQQSQQQLSLGSSSPAGSNSSSSGKIDPSMIGSSSGGHLPTTPVALYALPLQHSQLAAAAQQQHQQQQQHQHQQHPHQHQQQLHLAHGPNAHGITDIYVTSEQLKDDEFSNILAGVRKTCYSN</sequence>
<dbReference type="SUPFAM" id="SSF47095">
    <property type="entry name" value="HMG-box"/>
    <property type="match status" value="1"/>
</dbReference>
<dbReference type="SMART" id="SM00398">
    <property type="entry name" value="HMG"/>
    <property type="match status" value="1"/>
</dbReference>
<evidence type="ECO:0000313" key="5">
    <source>
        <dbReference type="EnsemblMetazoa" id="AALFPA23_002454.P2282"/>
    </source>
</evidence>
<evidence type="ECO:0000256" key="1">
    <source>
        <dbReference type="ARBA" id="ARBA00023125"/>
    </source>
</evidence>
<dbReference type="InterPro" id="IPR009071">
    <property type="entry name" value="HMG_box_dom"/>
</dbReference>
<feature type="DNA-binding region" description="HMG box" evidence="2">
    <location>
        <begin position="196"/>
        <end position="264"/>
    </location>
</feature>
<dbReference type="PANTHER" id="PTHR10270">
    <property type="entry name" value="SOX TRANSCRIPTION FACTOR"/>
    <property type="match status" value="1"/>
</dbReference>
<reference evidence="5" key="2">
    <citation type="submission" date="2025-05" db="UniProtKB">
        <authorList>
            <consortium name="EnsemblMetazoa"/>
        </authorList>
    </citation>
    <scope>IDENTIFICATION</scope>
    <source>
        <strain evidence="5">Foshan</strain>
    </source>
</reference>
<feature type="compositionally biased region" description="Low complexity" evidence="3">
    <location>
        <begin position="701"/>
        <end position="733"/>
    </location>
</feature>
<dbReference type="InterPro" id="IPR036910">
    <property type="entry name" value="HMG_box_dom_sf"/>
</dbReference>
<feature type="domain" description="HMG box" evidence="4">
    <location>
        <begin position="196"/>
        <end position="264"/>
    </location>
</feature>
<feature type="compositionally biased region" description="Polar residues" evidence="3">
    <location>
        <begin position="330"/>
        <end position="344"/>
    </location>
</feature>
<evidence type="ECO:0000313" key="6">
    <source>
        <dbReference type="Proteomes" id="UP000069940"/>
    </source>
</evidence>
<dbReference type="PANTHER" id="PTHR10270:SF317">
    <property type="entry name" value="TRANSCRIPTION FACTOR SOX-15-RELATED"/>
    <property type="match status" value="1"/>
</dbReference>
<reference evidence="6" key="1">
    <citation type="journal article" date="2015" name="Proc. Natl. Acad. Sci. U.S.A.">
        <title>Genome sequence of the Asian Tiger mosquito, Aedes albopictus, reveals insights into its biology, genetics, and evolution.</title>
        <authorList>
            <person name="Chen X.G."/>
            <person name="Jiang X."/>
            <person name="Gu J."/>
            <person name="Xu M."/>
            <person name="Wu Y."/>
            <person name="Deng Y."/>
            <person name="Zhang C."/>
            <person name="Bonizzoni M."/>
            <person name="Dermauw W."/>
            <person name="Vontas J."/>
            <person name="Armbruster P."/>
            <person name="Huang X."/>
            <person name="Yang Y."/>
            <person name="Zhang H."/>
            <person name="He W."/>
            <person name="Peng H."/>
            <person name="Liu Y."/>
            <person name="Wu K."/>
            <person name="Chen J."/>
            <person name="Lirakis M."/>
            <person name="Topalis P."/>
            <person name="Van Leeuwen T."/>
            <person name="Hall A.B."/>
            <person name="Jiang X."/>
            <person name="Thorpe C."/>
            <person name="Mueller R.L."/>
            <person name="Sun C."/>
            <person name="Waterhouse R.M."/>
            <person name="Yan G."/>
            <person name="Tu Z.J."/>
            <person name="Fang X."/>
            <person name="James A.A."/>
        </authorList>
    </citation>
    <scope>NUCLEOTIDE SEQUENCE [LARGE SCALE GENOMIC DNA]</scope>
    <source>
        <strain evidence="6">Foshan</strain>
    </source>
</reference>
<dbReference type="Pfam" id="PF00505">
    <property type="entry name" value="HMG_box"/>
    <property type="match status" value="1"/>
</dbReference>
<evidence type="ECO:0000256" key="3">
    <source>
        <dbReference type="SAM" id="MobiDB-lite"/>
    </source>
</evidence>
<evidence type="ECO:0000256" key="2">
    <source>
        <dbReference type="PROSITE-ProRule" id="PRU00267"/>
    </source>
</evidence>
<keyword evidence="1 2" id="KW-0238">DNA-binding</keyword>
<feature type="compositionally biased region" description="Low complexity" evidence="3">
    <location>
        <begin position="292"/>
        <end position="309"/>
    </location>
</feature>
<keyword evidence="6" id="KW-1185">Reference proteome</keyword>
<feature type="compositionally biased region" description="Polar residues" evidence="3">
    <location>
        <begin position="577"/>
        <end position="603"/>
    </location>
</feature>
<feature type="compositionally biased region" description="Low complexity" evidence="3">
    <location>
        <begin position="765"/>
        <end position="780"/>
    </location>
</feature>
<feature type="region of interest" description="Disordered" evidence="3">
    <location>
        <begin position="765"/>
        <end position="793"/>
    </location>
</feature>
<name>A0ABM1XSJ3_AEDAL</name>
<feature type="region of interest" description="Disordered" evidence="3">
    <location>
        <begin position="535"/>
        <end position="605"/>
    </location>
</feature>